<dbReference type="EMBL" id="JBHUHO010000024">
    <property type="protein sequence ID" value="MFD2115654.1"/>
    <property type="molecule type" value="Genomic_DNA"/>
</dbReference>
<evidence type="ECO:0000259" key="2">
    <source>
        <dbReference type="Pfam" id="PF07833"/>
    </source>
</evidence>
<dbReference type="Proteomes" id="UP001597362">
    <property type="component" value="Unassembled WGS sequence"/>
</dbReference>
<protein>
    <submittedName>
        <fullName evidence="3">Stalk domain-containing protein</fullName>
    </submittedName>
</protein>
<comment type="caution">
    <text evidence="3">The sequence shown here is derived from an EMBL/GenBank/DDBJ whole genome shotgun (WGS) entry which is preliminary data.</text>
</comment>
<dbReference type="SUPFAM" id="SSF55383">
    <property type="entry name" value="Copper amine oxidase, domain N"/>
    <property type="match status" value="2"/>
</dbReference>
<name>A0ABW4YJQ5_9BACL</name>
<keyword evidence="1" id="KW-0732">Signal</keyword>
<keyword evidence="4" id="KW-1185">Reference proteome</keyword>
<evidence type="ECO:0000256" key="1">
    <source>
        <dbReference type="SAM" id="SignalP"/>
    </source>
</evidence>
<evidence type="ECO:0000313" key="3">
    <source>
        <dbReference type="EMBL" id="MFD2115654.1"/>
    </source>
</evidence>
<dbReference type="RefSeq" id="WP_377771031.1">
    <property type="nucleotide sequence ID" value="NZ_JBHUHO010000024.1"/>
</dbReference>
<sequence length="498" mass="54158">MNKLMKKTFIGSISIAMLSMSAAGIVAASTPSSVTPVAAERVIKQHDAANQNVQAIKFMTVTGVVDKITEHTLQDNTKIVTVKAKDDSITNFYVTDETYVANELKTGANVVAYYNGNAGAPMIFPPQYQALVIANSTTGESVIADHFDKNLISADGQLKLNINDKTEVVSYDGKAFDGELTNKNLLVTYSVSNESLPAQTIPTKVVVLKQQNVVEEEVNVGDYSNVTGKITAITPHETDKSRKSVKIELDNKETAYLNINAETFVNGELKEGATITAFLQNNMPMIMIYPPQYTPIAVSVDTDDSFTTVDKFDKEMVSSNGTLKLNVDEDIKVTDTAGKAYTGSLVDQVLFVEYGASTKSIPAITTPQKIVVLKEQGIAQEEVAIDKKQFIVNGKTIKAPAAYINDKDVVMLPVRAIAEALDIKVTWEQPTKTIRLGNTISLQLNKDYYTFAKLAPIKLGTVPVIKKDGNAYAPLAFFDKVMKLSEVSVGSDNIVINK</sequence>
<dbReference type="Pfam" id="PF07833">
    <property type="entry name" value="Cu_amine_oxidN1"/>
    <property type="match status" value="1"/>
</dbReference>
<organism evidence="3 4">
    <name type="scientific">Paenibacillus yanchengensis</name>
    <dbReference type="NCBI Taxonomy" id="2035833"/>
    <lineage>
        <taxon>Bacteria</taxon>
        <taxon>Bacillati</taxon>
        <taxon>Bacillota</taxon>
        <taxon>Bacilli</taxon>
        <taxon>Bacillales</taxon>
        <taxon>Paenibacillaceae</taxon>
        <taxon>Paenibacillus</taxon>
    </lineage>
</organism>
<dbReference type="Gene3D" id="3.30.457.10">
    <property type="entry name" value="Copper amine oxidase-like, N-terminal domain"/>
    <property type="match status" value="1"/>
</dbReference>
<evidence type="ECO:0000313" key="4">
    <source>
        <dbReference type="Proteomes" id="UP001597362"/>
    </source>
</evidence>
<feature type="chain" id="PRO_5046087252" evidence="1">
    <location>
        <begin position="29"/>
        <end position="498"/>
    </location>
</feature>
<dbReference type="InterPro" id="IPR036582">
    <property type="entry name" value="Mao_N_sf"/>
</dbReference>
<feature type="domain" description="Copper amine oxidase-like N-terminal" evidence="2">
    <location>
        <begin position="392"/>
        <end position="483"/>
    </location>
</feature>
<accession>A0ABW4YJQ5</accession>
<feature type="signal peptide" evidence="1">
    <location>
        <begin position="1"/>
        <end position="28"/>
    </location>
</feature>
<dbReference type="InterPro" id="IPR012854">
    <property type="entry name" value="Cu_amine_oxidase-like_N"/>
</dbReference>
<gene>
    <name evidence="3" type="ORF">ACFSJH_07925</name>
</gene>
<reference evidence="4" key="1">
    <citation type="journal article" date="2019" name="Int. J. Syst. Evol. Microbiol.">
        <title>The Global Catalogue of Microorganisms (GCM) 10K type strain sequencing project: providing services to taxonomists for standard genome sequencing and annotation.</title>
        <authorList>
            <consortium name="The Broad Institute Genomics Platform"/>
            <consortium name="The Broad Institute Genome Sequencing Center for Infectious Disease"/>
            <person name="Wu L."/>
            <person name="Ma J."/>
        </authorList>
    </citation>
    <scope>NUCLEOTIDE SEQUENCE [LARGE SCALE GENOMIC DNA]</scope>
    <source>
        <strain evidence="4">GH52</strain>
    </source>
</reference>
<proteinExistence type="predicted"/>